<keyword evidence="10" id="KW-1185">Reference proteome</keyword>
<dbReference type="GO" id="GO:0019287">
    <property type="term" value="P:isopentenyl diphosphate biosynthetic process, mevalonate pathway"/>
    <property type="evidence" value="ECO:0007669"/>
    <property type="project" value="TreeGrafter"/>
</dbReference>
<dbReference type="GO" id="GO:0004496">
    <property type="term" value="F:mevalonate kinase activity"/>
    <property type="evidence" value="ECO:0007669"/>
    <property type="project" value="InterPro"/>
</dbReference>
<keyword evidence="3" id="KW-0547">Nucleotide-binding</keyword>
<dbReference type="Proteomes" id="UP000014227">
    <property type="component" value="Chromosome I"/>
</dbReference>
<keyword evidence="6" id="KW-0443">Lipid metabolism</keyword>
<evidence type="ECO:0000256" key="4">
    <source>
        <dbReference type="ARBA" id="ARBA00022777"/>
    </source>
</evidence>
<dbReference type="EC" id="2.7.1.168" evidence="9"/>
<evidence type="ECO:0000259" key="7">
    <source>
        <dbReference type="Pfam" id="PF00288"/>
    </source>
</evidence>
<evidence type="ECO:0000256" key="2">
    <source>
        <dbReference type="ARBA" id="ARBA00022679"/>
    </source>
</evidence>
<dbReference type="PANTHER" id="PTHR43290">
    <property type="entry name" value="MEVALONATE KINASE"/>
    <property type="match status" value="1"/>
</dbReference>
<dbReference type="PATRIC" id="fig|1303518.3.peg.206"/>
<dbReference type="OrthoDB" id="9813723at2"/>
<dbReference type="InterPro" id="IPR006205">
    <property type="entry name" value="Mev_gal_kin"/>
</dbReference>
<dbReference type="eggNOG" id="COG2605">
    <property type="taxonomic scope" value="Bacteria"/>
</dbReference>
<sequence>MKIRAHAPGRCGIVGNPTDMYGGCVLSCTTQERAFCELEPRGEETLFQNEDQHSLVRSKEDLRLRGDKLDILRAAFAYFDIDPGATPVQVRVWTEIPMQAGLAGSTAMLTAIVGAIVRWQNLQFNLYALAETVRKIEARLLGVLCGFQDQHMAVFGGLNFMDFYGKESLEQREDEPLATIEPLTERCSVPPLLLAHTGVQHHSGTVHKSPRQRWEEGDTEVRSGYTRIMALARRGKRALIEQDWQKLGEVMNENHAIVAALGGSGLENDRLIEAALRSGAWGAKLAGAGGGGTIIVLVKDHEKVVQALLDAGAEKLLTPAPRPGLTIEAEN</sequence>
<keyword evidence="5" id="KW-0067">ATP-binding</keyword>
<dbReference type="InterPro" id="IPR036554">
    <property type="entry name" value="GHMP_kinase_C_sf"/>
</dbReference>
<dbReference type="SUPFAM" id="SSF54211">
    <property type="entry name" value="Ribosomal protein S5 domain 2-like"/>
    <property type="match status" value="1"/>
</dbReference>
<dbReference type="HOGENOM" id="CLU_050132_0_0_0"/>
<evidence type="ECO:0000259" key="8">
    <source>
        <dbReference type="Pfam" id="PF08544"/>
    </source>
</evidence>
<dbReference type="InParanoid" id="S0EWG5"/>
<dbReference type="Pfam" id="PF08544">
    <property type="entry name" value="GHMP_kinases_C"/>
    <property type="match status" value="1"/>
</dbReference>
<evidence type="ECO:0000313" key="9">
    <source>
        <dbReference type="EMBL" id="CCW34043.1"/>
    </source>
</evidence>
<keyword evidence="4 9" id="KW-0418">Kinase</keyword>
<dbReference type="InterPro" id="IPR006204">
    <property type="entry name" value="GHMP_kinase_N_dom"/>
</dbReference>
<reference evidence="10" key="1">
    <citation type="submission" date="2013-03" db="EMBL/GenBank/DDBJ databases">
        <title>Genome sequence of Chthonomonas calidirosea, the first sequenced genome from the Armatimonadetes phylum (formally candidate division OP10).</title>
        <authorList>
            <person name="Lee K.C.Y."/>
            <person name="Morgan X.C."/>
            <person name="Dunfield P.F."/>
            <person name="Tamas I."/>
            <person name="Houghton K.M."/>
            <person name="Vyssotski M."/>
            <person name="Ryan J.L.J."/>
            <person name="Lagutin K."/>
            <person name="McDonald I.R."/>
            <person name="Stott M.B."/>
        </authorList>
    </citation>
    <scope>NUCLEOTIDE SEQUENCE [LARGE SCALE GENOMIC DNA]</scope>
    <source>
        <strain evidence="10">DSM 23976 / ICMP 18418 / T49</strain>
    </source>
</reference>
<dbReference type="PANTHER" id="PTHR43290:SF1">
    <property type="entry name" value="GLUCURONOKINASE 1-RELATED"/>
    <property type="match status" value="1"/>
</dbReference>
<dbReference type="GO" id="GO:0005524">
    <property type="term" value="F:ATP binding"/>
    <property type="evidence" value="ECO:0007669"/>
    <property type="project" value="UniProtKB-KW"/>
</dbReference>
<evidence type="ECO:0000256" key="1">
    <source>
        <dbReference type="ARBA" id="ARBA00022516"/>
    </source>
</evidence>
<proteinExistence type="predicted"/>
<feature type="domain" description="GHMP kinase C-terminal" evidence="8">
    <location>
        <begin position="237"/>
        <end position="308"/>
    </location>
</feature>
<feature type="domain" description="GHMP kinase N-terminal" evidence="7">
    <location>
        <begin position="76"/>
        <end position="157"/>
    </location>
</feature>
<evidence type="ECO:0000256" key="5">
    <source>
        <dbReference type="ARBA" id="ARBA00022840"/>
    </source>
</evidence>
<evidence type="ECO:0000256" key="3">
    <source>
        <dbReference type="ARBA" id="ARBA00022741"/>
    </source>
</evidence>
<dbReference type="AlphaFoldDB" id="S0EWG5"/>
<keyword evidence="2 9" id="KW-0808">Transferase</keyword>
<keyword evidence="1" id="KW-0444">Lipid biosynthesis</keyword>
<dbReference type="InterPro" id="IPR020568">
    <property type="entry name" value="Ribosomal_Su5_D2-typ_SF"/>
</dbReference>
<dbReference type="Pfam" id="PF00288">
    <property type="entry name" value="GHMP_kinases_N"/>
    <property type="match status" value="1"/>
</dbReference>
<dbReference type="GO" id="GO:0005829">
    <property type="term" value="C:cytosol"/>
    <property type="evidence" value="ECO:0007669"/>
    <property type="project" value="TreeGrafter"/>
</dbReference>
<dbReference type="RefSeq" id="WP_016481607.1">
    <property type="nucleotide sequence ID" value="NC_021487.1"/>
</dbReference>
<name>S0EWG5_CHTCT</name>
<gene>
    <name evidence="9" type="ORF">CCALI_00206</name>
</gene>
<dbReference type="EMBL" id="HF951689">
    <property type="protein sequence ID" value="CCW34043.1"/>
    <property type="molecule type" value="Genomic_DNA"/>
</dbReference>
<dbReference type="InterPro" id="IPR013750">
    <property type="entry name" value="GHMP_kinase_C_dom"/>
</dbReference>
<accession>S0EWG5</accession>
<dbReference type="STRING" id="454171.CP488_00951"/>
<dbReference type="PRINTS" id="PR00959">
    <property type="entry name" value="MEVGALKINASE"/>
</dbReference>
<organism evidence="9 10">
    <name type="scientific">Chthonomonas calidirosea (strain DSM 23976 / ICMP 18418 / T49)</name>
    <dbReference type="NCBI Taxonomy" id="1303518"/>
    <lineage>
        <taxon>Bacteria</taxon>
        <taxon>Bacillati</taxon>
        <taxon>Armatimonadota</taxon>
        <taxon>Chthonomonadia</taxon>
        <taxon>Chthonomonadales</taxon>
        <taxon>Chthonomonadaceae</taxon>
        <taxon>Chthonomonas</taxon>
    </lineage>
</organism>
<evidence type="ECO:0000256" key="6">
    <source>
        <dbReference type="ARBA" id="ARBA00023098"/>
    </source>
</evidence>
<dbReference type="Gene3D" id="3.30.230.120">
    <property type="match status" value="1"/>
</dbReference>
<evidence type="ECO:0000313" key="10">
    <source>
        <dbReference type="Proteomes" id="UP000014227"/>
    </source>
</evidence>
<dbReference type="SUPFAM" id="SSF55060">
    <property type="entry name" value="GHMP Kinase, C-terminal domain"/>
    <property type="match status" value="1"/>
</dbReference>
<protein>
    <submittedName>
        <fullName evidence="9">Mevalonate kinase</fullName>
        <ecNumber evidence="9">2.7.1.168</ecNumber>
    </submittedName>
</protein>
<dbReference type="KEGG" id="ccz:CCALI_00206"/>